<sequence>MSKIAQLENILGENLREKTMKIETHINQFYKPKETPTLTGRHRLIHWYNLAGYYTLIIPFKLKKRYDGKGWENDAFMFQKLLCLVIWWPLSWVICVFEILTVLVSFFTENNQPKIGEPVTNRPGTKGTWDYDDSATYNKAYFVNENYITENTGPEIRQPGKYFEFAYLILHLALQVKFYLVVMRKRKQLEKLFNDVSAFSLFQPTESSGPLKSKGFKWTTILLRLYMAYMHVACIALVILRKLYFGQTIQTIIPIGKQFSTAIETGRNRFFAGHKISCAVKLYKDNICDNIYSTENIIIGFVELALQFIRIWNDLFVSKLFFGALPLTFWSASKRFQLYCSGIYRSRAGSPILNNAFNSQQADLIVEKYEQLRNLVGSLNSVWSTATLLFVLDTLLTLLLRVNLALTSENTWHLLYTGNLTLFLIVSLVMLAEGRRINAAFKQWLCDRYIREQVFGQRKDLLEWLEKDLDARPVGIGSIGVYEISNDQLEKVFVQRVRAETTSVEIYMKDIHKQNEIPAAQNRLFHWYFPAGYYTLFVPFKIRKRRDGIGWETKSFIVHKWLPLLIWWPLALVFGITDLIGRLKVFYGSRGNKGNTGAWHYFDIADFIFLQALQLTFYWILVSKREKLERLFDDVSAFSLFHPTEPLVPPSTRLSKWKKLFLNVYMLYVAFASILLMVVMRFAYKFSLQATIASGRERFFLGHMERRVAFVNESSPLDTDDMYSIENIVVAYVELVLKFIGVCNEAFTIMLFYVVLPVTFWYASKRFQLYISGIYTPRTGSPPQNMTNNSLHADSVLEKHEELRNLVASLNSIWSTSILYYIFGILLGIIMNLNEMIASGDILQIAQIVNLILFYLVSLVLMAEGRRMNASMKLWLWDRYIREQVFAQRKTELEWLERYLDIGQVGIGNLGTYEISYGFLIQMLVFTVTVFLITF</sequence>
<feature type="transmembrane region" description="Helical" evidence="1">
    <location>
        <begin position="561"/>
        <end position="581"/>
    </location>
</feature>
<dbReference type="EMBL" id="CAXLJM020000092">
    <property type="protein sequence ID" value="CAL8132105.1"/>
    <property type="molecule type" value="Genomic_DNA"/>
</dbReference>
<feature type="transmembrane region" description="Helical" evidence="1">
    <location>
        <begin position="601"/>
        <end position="621"/>
    </location>
</feature>
<dbReference type="Proteomes" id="UP001642540">
    <property type="component" value="Unassembled WGS sequence"/>
</dbReference>
<feature type="transmembrane region" description="Helical" evidence="1">
    <location>
        <begin position="221"/>
        <end position="240"/>
    </location>
</feature>
<reference evidence="2 3" key="1">
    <citation type="submission" date="2024-08" db="EMBL/GenBank/DDBJ databases">
        <authorList>
            <person name="Cucini C."/>
            <person name="Frati F."/>
        </authorList>
    </citation>
    <scope>NUCLEOTIDE SEQUENCE [LARGE SCALE GENOMIC DNA]</scope>
</reference>
<keyword evidence="1" id="KW-1133">Transmembrane helix</keyword>
<evidence type="ECO:0000313" key="2">
    <source>
        <dbReference type="EMBL" id="CAL8132105.1"/>
    </source>
</evidence>
<feature type="transmembrane region" description="Helical" evidence="1">
    <location>
        <begin position="660"/>
        <end position="684"/>
    </location>
</feature>
<feature type="transmembrane region" description="Helical" evidence="1">
    <location>
        <begin position="165"/>
        <end position="182"/>
    </location>
</feature>
<feature type="transmembrane region" description="Helical" evidence="1">
    <location>
        <begin position="806"/>
        <end position="830"/>
    </location>
</feature>
<keyword evidence="3" id="KW-1185">Reference proteome</keyword>
<evidence type="ECO:0000256" key="1">
    <source>
        <dbReference type="SAM" id="Phobius"/>
    </source>
</evidence>
<name>A0ABP1RP14_9HEXA</name>
<keyword evidence="1" id="KW-0812">Transmembrane</keyword>
<keyword evidence="1" id="KW-0472">Membrane</keyword>
<evidence type="ECO:0000313" key="3">
    <source>
        <dbReference type="Proteomes" id="UP001642540"/>
    </source>
</evidence>
<feature type="transmembrane region" description="Helical" evidence="1">
    <location>
        <begin position="842"/>
        <end position="863"/>
    </location>
</feature>
<feature type="transmembrane region" description="Helical" evidence="1">
    <location>
        <begin position="414"/>
        <end position="432"/>
    </location>
</feature>
<accession>A0ABP1RP14</accession>
<comment type="caution">
    <text evidence="2">The sequence shown here is derived from an EMBL/GenBank/DDBJ whole genome shotgun (WGS) entry which is preliminary data.</text>
</comment>
<organism evidence="2 3">
    <name type="scientific">Orchesella dallaii</name>
    <dbReference type="NCBI Taxonomy" id="48710"/>
    <lineage>
        <taxon>Eukaryota</taxon>
        <taxon>Metazoa</taxon>
        <taxon>Ecdysozoa</taxon>
        <taxon>Arthropoda</taxon>
        <taxon>Hexapoda</taxon>
        <taxon>Collembola</taxon>
        <taxon>Entomobryomorpha</taxon>
        <taxon>Entomobryoidea</taxon>
        <taxon>Orchesellidae</taxon>
        <taxon>Orchesellinae</taxon>
        <taxon>Orchesella</taxon>
    </lineage>
</organism>
<proteinExistence type="predicted"/>
<feature type="transmembrane region" description="Helical" evidence="1">
    <location>
        <begin position="739"/>
        <end position="763"/>
    </location>
</feature>
<gene>
    <name evidence="2" type="ORF">ODALV1_LOCUS24472</name>
</gene>
<protein>
    <submittedName>
        <fullName evidence="2">Uncharacterized protein</fullName>
    </submittedName>
</protein>
<feature type="transmembrane region" description="Helical" evidence="1">
    <location>
        <begin position="915"/>
        <end position="934"/>
    </location>
</feature>
<feature type="transmembrane region" description="Helical" evidence="1">
    <location>
        <begin position="382"/>
        <end position="402"/>
    </location>
</feature>
<feature type="transmembrane region" description="Helical" evidence="1">
    <location>
        <begin position="81"/>
        <end position="107"/>
    </location>
</feature>